<accession>A0A095SJC3</accession>
<proteinExistence type="inferred from homology"/>
<dbReference type="Gene3D" id="3.40.190.290">
    <property type="match status" value="1"/>
</dbReference>
<dbReference type="FunFam" id="1.10.10.10:FF:000001">
    <property type="entry name" value="LysR family transcriptional regulator"/>
    <property type="match status" value="1"/>
</dbReference>
<comment type="caution">
    <text evidence="6">The sequence shown here is derived from an EMBL/GenBank/DDBJ whole genome shotgun (WGS) entry which is preliminary data.</text>
</comment>
<name>A0A095SJC3_9GAMM</name>
<dbReference type="EMBL" id="ARXV01000007">
    <property type="protein sequence ID" value="KGD64761.1"/>
    <property type="molecule type" value="Genomic_DNA"/>
</dbReference>
<evidence type="ECO:0000256" key="2">
    <source>
        <dbReference type="ARBA" id="ARBA00023015"/>
    </source>
</evidence>
<dbReference type="InterPro" id="IPR036388">
    <property type="entry name" value="WH-like_DNA-bd_sf"/>
</dbReference>
<evidence type="ECO:0000256" key="4">
    <source>
        <dbReference type="ARBA" id="ARBA00023163"/>
    </source>
</evidence>
<dbReference type="STRING" id="1177154.Y5S_02127"/>
<dbReference type="InterPro" id="IPR000847">
    <property type="entry name" value="LysR_HTH_N"/>
</dbReference>
<evidence type="ECO:0000256" key="3">
    <source>
        <dbReference type="ARBA" id="ARBA00023125"/>
    </source>
</evidence>
<dbReference type="InterPro" id="IPR036390">
    <property type="entry name" value="WH_DNA-bd_sf"/>
</dbReference>
<dbReference type="PROSITE" id="PS50931">
    <property type="entry name" value="HTH_LYSR"/>
    <property type="match status" value="1"/>
</dbReference>
<sequence>MVMAVDADLDLNTLPLFLAVVDAGSFTAAAEQLGCNKSKVSLGVRRLESHLGVALFTRTTRQVQLTQAGEQFMAGCAPLMVQLDELMSQVEADQHVLQGALRIAAPEDFAAQVVAPALVAFAQQHPQLNLELRTGDSVADMVREGIDLSLRLGWLKDSTLRARQLGDFEQYLVASPDYLRAHGTPKKPEALADHAWITFTPLPAPLTWQFSKGKQTRQIKMQSRFRANTTAVTKQLLLAGAGLSVLADSIAAPELASGKLIRVLPGWSLPKGGIYAVFPPGKHVPARVRSFVEFLQQRLSDVR</sequence>
<organism evidence="6 7">
    <name type="scientific">Alcanivorax nanhaiticus</name>
    <dbReference type="NCBI Taxonomy" id="1177154"/>
    <lineage>
        <taxon>Bacteria</taxon>
        <taxon>Pseudomonadati</taxon>
        <taxon>Pseudomonadota</taxon>
        <taxon>Gammaproteobacteria</taxon>
        <taxon>Oceanospirillales</taxon>
        <taxon>Alcanivoracaceae</taxon>
        <taxon>Alcanivorax</taxon>
    </lineage>
</organism>
<dbReference type="AlphaFoldDB" id="A0A095SJC3"/>
<dbReference type="Pfam" id="PF00126">
    <property type="entry name" value="HTH_1"/>
    <property type="match status" value="1"/>
</dbReference>
<dbReference type="GO" id="GO:0043565">
    <property type="term" value="F:sequence-specific DNA binding"/>
    <property type="evidence" value="ECO:0007669"/>
    <property type="project" value="TreeGrafter"/>
</dbReference>
<dbReference type="CDD" id="cd08422">
    <property type="entry name" value="PBP2_CrgA_like"/>
    <property type="match status" value="1"/>
</dbReference>
<keyword evidence="3" id="KW-0238">DNA-binding</keyword>
<evidence type="ECO:0000313" key="7">
    <source>
        <dbReference type="Proteomes" id="UP000029444"/>
    </source>
</evidence>
<dbReference type="GO" id="GO:0006351">
    <property type="term" value="P:DNA-templated transcription"/>
    <property type="evidence" value="ECO:0007669"/>
    <property type="project" value="TreeGrafter"/>
</dbReference>
<evidence type="ECO:0000256" key="1">
    <source>
        <dbReference type="ARBA" id="ARBA00009437"/>
    </source>
</evidence>
<keyword evidence="2" id="KW-0805">Transcription regulation</keyword>
<reference evidence="6 7" key="1">
    <citation type="submission" date="2012-09" db="EMBL/GenBank/DDBJ databases">
        <title>Genome Sequence of alkane-degrading Bacterium Alcanivorax sp. 19-m-6.</title>
        <authorList>
            <person name="Lai Q."/>
            <person name="Shao Z."/>
        </authorList>
    </citation>
    <scope>NUCLEOTIDE SEQUENCE [LARGE SCALE GENOMIC DNA]</scope>
    <source>
        <strain evidence="6 7">19-m-6</strain>
    </source>
</reference>
<protein>
    <submittedName>
        <fullName evidence="6">LysR family transcriptional regulator</fullName>
    </submittedName>
</protein>
<dbReference type="eggNOG" id="COG0583">
    <property type="taxonomic scope" value="Bacteria"/>
</dbReference>
<dbReference type="SUPFAM" id="SSF53850">
    <property type="entry name" value="Periplasmic binding protein-like II"/>
    <property type="match status" value="1"/>
</dbReference>
<dbReference type="SUPFAM" id="SSF46785">
    <property type="entry name" value="Winged helix' DNA-binding domain"/>
    <property type="match status" value="1"/>
</dbReference>
<dbReference type="PANTHER" id="PTHR30537">
    <property type="entry name" value="HTH-TYPE TRANSCRIPTIONAL REGULATOR"/>
    <property type="match status" value="1"/>
</dbReference>
<dbReference type="PRINTS" id="PR00039">
    <property type="entry name" value="HTHLYSR"/>
</dbReference>
<feature type="domain" description="HTH lysR-type" evidence="5">
    <location>
        <begin position="9"/>
        <end position="66"/>
    </location>
</feature>
<evidence type="ECO:0000259" key="5">
    <source>
        <dbReference type="PROSITE" id="PS50931"/>
    </source>
</evidence>
<keyword evidence="7" id="KW-1185">Reference proteome</keyword>
<evidence type="ECO:0000313" key="6">
    <source>
        <dbReference type="EMBL" id="KGD64761.1"/>
    </source>
</evidence>
<dbReference type="InterPro" id="IPR005119">
    <property type="entry name" value="LysR_subst-bd"/>
</dbReference>
<dbReference type="Gene3D" id="1.10.10.10">
    <property type="entry name" value="Winged helix-like DNA-binding domain superfamily/Winged helix DNA-binding domain"/>
    <property type="match status" value="1"/>
</dbReference>
<dbReference type="Proteomes" id="UP000029444">
    <property type="component" value="Unassembled WGS sequence"/>
</dbReference>
<comment type="similarity">
    <text evidence="1">Belongs to the LysR transcriptional regulatory family.</text>
</comment>
<dbReference type="PATRIC" id="fig|1177154.3.peg.2165"/>
<dbReference type="PANTHER" id="PTHR30537:SF66">
    <property type="entry name" value="IRON-REGULATED VIRULENCE REGULATORY PROTEIN IRGB"/>
    <property type="match status" value="1"/>
</dbReference>
<gene>
    <name evidence="6" type="ORF">Y5S_02127</name>
</gene>
<dbReference type="Pfam" id="PF03466">
    <property type="entry name" value="LysR_substrate"/>
    <property type="match status" value="1"/>
</dbReference>
<dbReference type="GO" id="GO:0003700">
    <property type="term" value="F:DNA-binding transcription factor activity"/>
    <property type="evidence" value="ECO:0007669"/>
    <property type="project" value="InterPro"/>
</dbReference>
<keyword evidence="4" id="KW-0804">Transcription</keyword>
<dbReference type="InterPro" id="IPR058163">
    <property type="entry name" value="LysR-type_TF_proteobact-type"/>
</dbReference>